<dbReference type="InterPro" id="IPR009011">
    <property type="entry name" value="Man6P_isomerase_rcpt-bd_dom_sf"/>
</dbReference>
<evidence type="ECO:0000313" key="9">
    <source>
        <dbReference type="Proteomes" id="UP000736335"/>
    </source>
</evidence>
<keyword evidence="2 7" id="KW-0812">Transmembrane</keyword>
<evidence type="ECO:0000256" key="4">
    <source>
        <dbReference type="ARBA" id="ARBA00022989"/>
    </source>
</evidence>
<dbReference type="OrthoDB" id="29460at2759"/>
<evidence type="ECO:0000256" key="6">
    <source>
        <dbReference type="SAM" id="MobiDB-lite"/>
    </source>
</evidence>
<evidence type="ECO:0000313" key="8">
    <source>
        <dbReference type="EMBL" id="KAF9788487.1"/>
    </source>
</evidence>
<comment type="subcellular location">
    <subcellularLocation>
        <location evidence="1">Membrane</location>
        <topology evidence="1">Single-pass membrane protein</topology>
    </subcellularLocation>
</comment>
<keyword evidence="5 7" id="KW-0472">Membrane</keyword>
<evidence type="ECO:0000256" key="2">
    <source>
        <dbReference type="ARBA" id="ARBA00022692"/>
    </source>
</evidence>
<evidence type="ECO:0000256" key="5">
    <source>
        <dbReference type="ARBA" id="ARBA00023136"/>
    </source>
</evidence>
<dbReference type="SUPFAM" id="SSF50911">
    <property type="entry name" value="Mannose 6-phosphate receptor domain"/>
    <property type="match status" value="1"/>
</dbReference>
<evidence type="ECO:0000256" key="7">
    <source>
        <dbReference type="SAM" id="Phobius"/>
    </source>
</evidence>
<feature type="transmembrane region" description="Helical" evidence="7">
    <location>
        <begin position="245"/>
        <end position="263"/>
    </location>
</feature>
<evidence type="ECO:0008006" key="10">
    <source>
        <dbReference type="Google" id="ProtNLM"/>
    </source>
</evidence>
<comment type="caution">
    <text evidence="8">The sequence shown here is derived from an EMBL/GenBank/DDBJ whole genome shotgun (WGS) entry which is preliminary data.</text>
</comment>
<feature type="region of interest" description="Disordered" evidence="6">
    <location>
        <begin position="205"/>
        <end position="228"/>
    </location>
</feature>
<dbReference type="AlphaFoldDB" id="A0A9P6HK77"/>
<keyword evidence="3" id="KW-0732">Signal</keyword>
<reference evidence="8" key="1">
    <citation type="journal article" date="2020" name="Nat. Commun.">
        <title>Large-scale genome sequencing of mycorrhizal fungi provides insights into the early evolution of symbiotic traits.</title>
        <authorList>
            <person name="Miyauchi S."/>
            <person name="Kiss E."/>
            <person name="Kuo A."/>
            <person name="Drula E."/>
            <person name="Kohler A."/>
            <person name="Sanchez-Garcia M."/>
            <person name="Morin E."/>
            <person name="Andreopoulos B."/>
            <person name="Barry K.W."/>
            <person name="Bonito G."/>
            <person name="Buee M."/>
            <person name="Carver A."/>
            <person name="Chen C."/>
            <person name="Cichocki N."/>
            <person name="Clum A."/>
            <person name="Culley D."/>
            <person name="Crous P.W."/>
            <person name="Fauchery L."/>
            <person name="Girlanda M."/>
            <person name="Hayes R.D."/>
            <person name="Keri Z."/>
            <person name="LaButti K."/>
            <person name="Lipzen A."/>
            <person name="Lombard V."/>
            <person name="Magnuson J."/>
            <person name="Maillard F."/>
            <person name="Murat C."/>
            <person name="Nolan M."/>
            <person name="Ohm R.A."/>
            <person name="Pangilinan J."/>
            <person name="Pereira M.F."/>
            <person name="Perotto S."/>
            <person name="Peter M."/>
            <person name="Pfister S."/>
            <person name="Riley R."/>
            <person name="Sitrit Y."/>
            <person name="Stielow J.B."/>
            <person name="Szollosi G."/>
            <person name="Zifcakova L."/>
            <person name="Stursova M."/>
            <person name="Spatafora J.W."/>
            <person name="Tedersoo L."/>
            <person name="Vaario L.M."/>
            <person name="Yamada A."/>
            <person name="Yan M."/>
            <person name="Wang P."/>
            <person name="Xu J."/>
            <person name="Bruns T."/>
            <person name="Baldrian P."/>
            <person name="Vilgalys R."/>
            <person name="Dunand C."/>
            <person name="Henrissat B."/>
            <person name="Grigoriev I.V."/>
            <person name="Hibbett D."/>
            <person name="Nagy L.G."/>
            <person name="Martin F.M."/>
        </authorList>
    </citation>
    <scope>NUCLEOTIDE SEQUENCE</scope>
    <source>
        <strain evidence="8">UH-Tt-Lm1</strain>
    </source>
</reference>
<keyword evidence="9" id="KW-1185">Reference proteome</keyword>
<dbReference type="GO" id="GO:0016020">
    <property type="term" value="C:membrane"/>
    <property type="evidence" value="ECO:0007669"/>
    <property type="project" value="UniProtKB-SubCell"/>
</dbReference>
<dbReference type="EMBL" id="WIUZ02000004">
    <property type="protein sequence ID" value="KAF9788487.1"/>
    <property type="molecule type" value="Genomic_DNA"/>
</dbReference>
<gene>
    <name evidence="8" type="ORF">BJ322DRAFT_637005</name>
</gene>
<accession>A0A9P6HK77</accession>
<protein>
    <recommendedName>
        <fullName evidence="10">Autophagy-related protein 27</fullName>
    </recommendedName>
</protein>
<evidence type="ECO:0000256" key="3">
    <source>
        <dbReference type="ARBA" id="ARBA00022729"/>
    </source>
</evidence>
<dbReference type="Gene3D" id="2.70.130.10">
    <property type="entry name" value="Mannose-6-phosphate receptor binding domain"/>
    <property type="match status" value="1"/>
</dbReference>
<organism evidence="8 9">
    <name type="scientific">Thelephora terrestris</name>
    <dbReference type="NCBI Taxonomy" id="56493"/>
    <lineage>
        <taxon>Eukaryota</taxon>
        <taxon>Fungi</taxon>
        <taxon>Dikarya</taxon>
        <taxon>Basidiomycota</taxon>
        <taxon>Agaricomycotina</taxon>
        <taxon>Agaricomycetes</taxon>
        <taxon>Thelephorales</taxon>
        <taxon>Thelephoraceae</taxon>
        <taxon>Thelephora</taxon>
    </lineage>
</organism>
<dbReference type="Proteomes" id="UP000736335">
    <property type="component" value="Unassembled WGS sequence"/>
</dbReference>
<name>A0A9P6HK77_9AGAM</name>
<proteinExistence type="predicted"/>
<dbReference type="Pfam" id="PF09451">
    <property type="entry name" value="ATG27"/>
    <property type="match status" value="1"/>
</dbReference>
<evidence type="ECO:0000256" key="1">
    <source>
        <dbReference type="ARBA" id="ARBA00004167"/>
    </source>
</evidence>
<reference evidence="8" key="2">
    <citation type="submission" date="2020-11" db="EMBL/GenBank/DDBJ databases">
        <authorList>
            <consortium name="DOE Joint Genome Institute"/>
            <person name="Kuo A."/>
            <person name="Miyauchi S."/>
            <person name="Kiss E."/>
            <person name="Drula E."/>
            <person name="Kohler A."/>
            <person name="Sanchez-Garcia M."/>
            <person name="Andreopoulos B."/>
            <person name="Barry K.W."/>
            <person name="Bonito G."/>
            <person name="Buee M."/>
            <person name="Carver A."/>
            <person name="Chen C."/>
            <person name="Cichocki N."/>
            <person name="Clum A."/>
            <person name="Culley D."/>
            <person name="Crous P.W."/>
            <person name="Fauchery L."/>
            <person name="Girlanda M."/>
            <person name="Hayes R."/>
            <person name="Keri Z."/>
            <person name="Labutti K."/>
            <person name="Lipzen A."/>
            <person name="Lombard V."/>
            <person name="Magnuson J."/>
            <person name="Maillard F."/>
            <person name="Morin E."/>
            <person name="Murat C."/>
            <person name="Nolan M."/>
            <person name="Ohm R."/>
            <person name="Pangilinan J."/>
            <person name="Pereira M."/>
            <person name="Perotto S."/>
            <person name="Peter M."/>
            <person name="Riley R."/>
            <person name="Sitrit Y."/>
            <person name="Stielow B."/>
            <person name="Szollosi G."/>
            <person name="Zifcakova L."/>
            <person name="Stursova M."/>
            <person name="Spatafora J.W."/>
            <person name="Tedersoo L."/>
            <person name="Vaario L.-M."/>
            <person name="Yamada A."/>
            <person name="Yan M."/>
            <person name="Wang P."/>
            <person name="Xu J."/>
            <person name="Bruns T."/>
            <person name="Baldrian P."/>
            <person name="Vilgalys R."/>
            <person name="Henrissat B."/>
            <person name="Grigoriev I.V."/>
            <person name="Hibbett D."/>
            <person name="Nagy L.G."/>
            <person name="Martin F.M."/>
        </authorList>
    </citation>
    <scope>NUCLEOTIDE SEQUENCE</scope>
    <source>
        <strain evidence="8">UH-Tt-Lm1</strain>
    </source>
</reference>
<dbReference type="InterPro" id="IPR018939">
    <property type="entry name" value="Autophagy-rel_prot_27"/>
</dbReference>
<keyword evidence="4 7" id="KW-1133">Transmembrane helix</keyword>
<sequence>MFPPRSLGLVLATGVYAAAARQSISKLYGACEVTVDRSRYDLCPLFHDRGQDRVFQVRAEISPITQLYYEISLGGPLNVQGGDEAEPQCPPGTWVCLRERQMQSGDSESHFTQAIPIAGDFAIGTPRTPSSSRLEVGAYRSTHNGELEIDLKEVMWRDKPQAVHFRFICDQHAQEPSLPVFTGMTAGVHNFEWSTPHACVKEHPSFSALSEDEDSTPPGEEALPESDETQGLVDALPVHHTVRNLMVVLVAASSAVLGLGYLIRYPQPQLKRWVGVATNKLPSRAREGILVQWAEETMFINDEEDIMVNYEEERDSDEYIPLKPSPTRLSARFMDYGSARR</sequence>